<evidence type="ECO:0000256" key="1">
    <source>
        <dbReference type="SAM" id="MobiDB-lite"/>
    </source>
</evidence>
<evidence type="ECO:0000313" key="3">
    <source>
        <dbReference type="Proteomes" id="UP000294847"/>
    </source>
</evidence>
<sequence length="46" mass="5088">MGIDEPLRSQTPHASNHMLGDVDQTGKQHPRPRSQSYGVTSRLLTS</sequence>
<dbReference type="AlphaFoldDB" id="A0A4P7NU66"/>
<accession>A0A4P7NU66</accession>
<dbReference type="Proteomes" id="UP000294847">
    <property type="component" value="Chromosome 7"/>
</dbReference>
<name>A0A4P7NU66_PYROR</name>
<proteinExistence type="predicted"/>
<reference evidence="2 3" key="1">
    <citation type="journal article" date="2019" name="Mol. Biol. Evol.">
        <title>Blast fungal genomes show frequent chromosomal changes, gene gains and losses, and effector gene turnover.</title>
        <authorList>
            <person name="Gomez Luciano L.B."/>
            <person name="Jason Tsai I."/>
            <person name="Chuma I."/>
            <person name="Tosa Y."/>
            <person name="Chen Y.H."/>
            <person name="Li J.Y."/>
            <person name="Li M.Y."/>
            <person name="Jade Lu M.Y."/>
            <person name="Nakayashiki H."/>
            <person name="Li W.H."/>
        </authorList>
    </citation>
    <scope>NUCLEOTIDE SEQUENCE [LARGE SCALE GENOMIC DNA]</scope>
    <source>
        <strain evidence="2">MZ5-1-6</strain>
    </source>
</reference>
<gene>
    <name evidence="2" type="ORF">PoMZ_12970</name>
</gene>
<feature type="compositionally biased region" description="Polar residues" evidence="1">
    <location>
        <begin position="33"/>
        <end position="46"/>
    </location>
</feature>
<dbReference type="EMBL" id="CP034210">
    <property type="protein sequence ID" value="QBZ66003.1"/>
    <property type="molecule type" value="Genomic_DNA"/>
</dbReference>
<evidence type="ECO:0000313" key="2">
    <source>
        <dbReference type="EMBL" id="QBZ66003.1"/>
    </source>
</evidence>
<protein>
    <submittedName>
        <fullName evidence="2">Uncharacterized protein</fullName>
    </submittedName>
</protein>
<feature type="region of interest" description="Disordered" evidence="1">
    <location>
        <begin position="1"/>
        <end position="46"/>
    </location>
</feature>
<organism evidence="2 3">
    <name type="scientific">Pyricularia oryzae</name>
    <name type="common">Rice blast fungus</name>
    <name type="synonym">Magnaporthe oryzae</name>
    <dbReference type="NCBI Taxonomy" id="318829"/>
    <lineage>
        <taxon>Eukaryota</taxon>
        <taxon>Fungi</taxon>
        <taxon>Dikarya</taxon>
        <taxon>Ascomycota</taxon>
        <taxon>Pezizomycotina</taxon>
        <taxon>Sordariomycetes</taxon>
        <taxon>Sordariomycetidae</taxon>
        <taxon>Magnaporthales</taxon>
        <taxon>Pyriculariaceae</taxon>
        <taxon>Pyricularia</taxon>
    </lineage>
</organism>